<accession>A0A087HNV8</accession>
<dbReference type="OrthoDB" id="547665at2759"/>
<dbReference type="Gramene" id="KFK43810">
    <property type="protein sequence ID" value="KFK43810"/>
    <property type="gene ID" value="AALP_AA1G176100"/>
</dbReference>
<dbReference type="Proteomes" id="UP000029120">
    <property type="component" value="Chromosome 1"/>
</dbReference>
<protein>
    <recommendedName>
        <fullName evidence="3">Legume lectin domain-containing protein</fullName>
    </recommendedName>
</protein>
<evidence type="ECO:0000313" key="2">
    <source>
        <dbReference type="Proteomes" id="UP000029120"/>
    </source>
</evidence>
<name>A0A087HNV8_ARAAL</name>
<dbReference type="SUPFAM" id="SSF49899">
    <property type="entry name" value="Concanavalin A-like lectins/glucanases"/>
    <property type="match status" value="1"/>
</dbReference>
<dbReference type="EMBL" id="CM002869">
    <property type="protein sequence ID" value="KFK43810.1"/>
    <property type="molecule type" value="Genomic_DNA"/>
</dbReference>
<proteinExistence type="predicted"/>
<evidence type="ECO:0000313" key="1">
    <source>
        <dbReference type="EMBL" id="KFK43810.1"/>
    </source>
</evidence>
<gene>
    <name evidence="1" type="ordered locus">AALP_Aa1g176100</name>
</gene>
<dbReference type="InterPro" id="IPR013320">
    <property type="entry name" value="ConA-like_dom_sf"/>
</dbReference>
<keyword evidence="2" id="KW-1185">Reference proteome</keyword>
<evidence type="ECO:0008006" key="3">
    <source>
        <dbReference type="Google" id="ProtNLM"/>
    </source>
</evidence>
<sequence length="47" mass="5058">MVPFNMRSGQNVHAWIDFDGPNFEINVTIAPAGVSDLSAQLSPSGIR</sequence>
<dbReference type="AlphaFoldDB" id="A0A087HNV8"/>
<organism evidence="1 2">
    <name type="scientific">Arabis alpina</name>
    <name type="common">Alpine rock-cress</name>
    <dbReference type="NCBI Taxonomy" id="50452"/>
    <lineage>
        <taxon>Eukaryota</taxon>
        <taxon>Viridiplantae</taxon>
        <taxon>Streptophyta</taxon>
        <taxon>Embryophyta</taxon>
        <taxon>Tracheophyta</taxon>
        <taxon>Spermatophyta</taxon>
        <taxon>Magnoliopsida</taxon>
        <taxon>eudicotyledons</taxon>
        <taxon>Gunneridae</taxon>
        <taxon>Pentapetalae</taxon>
        <taxon>rosids</taxon>
        <taxon>malvids</taxon>
        <taxon>Brassicales</taxon>
        <taxon>Brassicaceae</taxon>
        <taxon>Arabideae</taxon>
        <taxon>Arabis</taxon>
    </lineage>
</organism>
<reference evidence="2" key="1">
    <citation type="journal article" date="2015" name="Nat. Plants">
        <title>Genome expansion of Arabis alpina linked with retrotransposition and reduced symmetric DNA methylation.</title>
        <authorList>
            <person name="Willing E.M."/>
            <person name="Rawat V."/>
            <person name="Mandakova T."/>
            <person name="Maumus F."/>
            <person name="James G.V."/>
            <person name="Nordstroem K.J."/>
            <person name="Becker C."/>
            <person name="Warthmann N."/>
            <person name="Chica C."/>
            <person name="Szarzynska B."/>
            <person name="Zytnicki M."/>
            <person name="Albani M.C."/>
            <person name="Kiefer C."/>
            <person name="Bergonzi S."/>
            <person name="Castaings L."/>
            <person name="Mateos J.L."/>
            <person name="Berns M.C."/>
            <person name="Bujdoso N."/>
            <person name="Piofczyk T."/>
            <person name="de Lorenzo L."/>
            <person name="Barrero-Sicilia C."/>
            <person name="Mateos I."/>
            <person name="Piednoel M."/>
            <person name="Hagmann J."/>
            <person name="Chen-Min-Tao R."/>
            <person name="Iglesias-Fernandez R."/>
            <person name="Schuster S.C."/>
            <person name="Alonso-Blanco C."/>
            <person name="Roudier F."/>
            <person name="Carbonero P."/>
            <person name="Paz-Ares J."/>
            <person name="Davis S.J."/>
            <person name="Pecinka A."/>
            <person name="Quesneville H."/>
            <person name="Colot V."/>
            <person name="Lysak M.A."/>
            <person name="Weigel D."/>
            <person name="Coupland G."/>
            <person name="Schneeberger K."/>
        </authorList>
    </citation>
    <scope>NUCLEOTIDE SEQUENCE [LARGE SCALE GENOMIC DNA]</scope>
    <source>
        <strain evidence="2">cv. Pajares</strain>
    </source>
</reference>